<gene>
    <name evidence="3" type="primary">sctD</name>
    <name evidence="3" type="ORF">MQ095_17780</name>
</gene>
<keyword evidence="1" id="KW-0812">Transmembrane</keyword>
<feature type="domain" description="YscD-like Bon-like" evidence="2">
    <location>
        <begin position="227"/>
        <end position="291"/>
    </location>
</feature>
<feature type="transmembrane region" description="Helical" evidence="1">
    <location>
        <begin position="136"/>
        <end position="158"/>
    </location>
</feature>
<keyword evidence="1" id="KW-1133">Transmembrane helix</keyword>
<sequence>MLTVLSSYFILLATIINMRSDYKIRFLTWPLSGRELIVPIESFSIGKNDDSLITYQLENPLQNFTLSTNDDGVWLNTPTTFWINGIQTSNADSILLPLNQPIDIAGCGFILLSADQETSLVSLPKRKKNAHIDKKNIVVIASLLFLTLSLSIFAFFYIKKQDSMISLISREDVYQSLKKEKLFAIVPVWHGSSIALYGRCEQSSQLQTFFNFLYKNNIRYINNIICNDQIISGINDVLVQYGYDNIDVSYGGSPGFFILSGYIQSPLQWKKVEGQLLTMPGVRGWQVRNKADAIINSLVDELSKNKLINKLSIHKRDKAIIIDGLVSAVEEQKIINIIDRLNNNKIIFQNIPPYIPKNLFSGKIIRVSGTKNAPMITLDNGSTLTVGSALNNGYIINEISLENGISISRENELIHIPISYDK</sequence>
<evidence type="ECO:0000313" key="3">
    <source>
        <dbReference type="EMBL" id="WHP83571.1"/>
    </source>
</evidence>
<dbReference type="RefSeq" id="WP_081926402.1">
    <property type="nucleotide sequence ID" value="NZ_CP094302.2"/>
</dbReference>
<dbReference type="InterPro" id="IPR012843">
    <property type="entry name" value="YscD"/>
</dbReference>
<proteinExistence type="predicted"/>
<organism evidence="3 4">
    <name type="scientific">Edwardsiella anguillarum</name>
    <dbReference type="NCBI Taxonomy" id="1821960"/>
    <lineage>
        <taxon>Bacteria</taxon>
        <taxon>Pseudomonadati</taxon>
        <taxon>Pseudomonadota</taxon>
        <taxon>Gammaproteobacteria</taxon>
        <taxon>Enterobacterales</taxon>
        <taxon>Hafniaceae</taxon>
        <taxon>Edwardsiella</taxon>
    </lineage>
</organism>
<protein>
    <submittedName>
        <fullName evidence="3">Type III secretion system inner membrane ring subunit SctD</fullName>
    </submittedName>
</protein>
<dbReference type="InterPro" id="IPR053947">
    <property type="entry name" value="YscD_ppl__2nd"/>
</dbReference>
<name>A0ABY8SCX1_9GAMM</name>
<keyword evidence="1" id="KW-0472">Membrane</keyword>
<accession>A0ABY8SCX1</accession>
<dbReference type="Pfam" id="PF21937">
    <property type="entry name" value="Yop-YscD_ppl_2nd"/>
    <property type="match status" value="1"/>
</dbReference>
<evidence type="ECO:0000259" key="2">
    <source>
        <dbReference type="Pfam" id="PF21937"/>
    </source>
</evidence>
<reference evidence="3 4" key="1">
    <citation type="submission" date="2022-03" db="EMBL/GenBank/DDBJ databases">
        <title>Survey of Intraspecific Variation of Edwardsiella anguillarum Isolates from Non-Anguillid Fish Host Originating from Varied Geographic Locations.</title>
        <authorList>
            <person name="Armwood A.R."/>
            <person name="Woodyard E."/>
            <person name="Waldbieser G.C."/>
            <person name="Camus A.C."/>
            <person name="Divya D."/>
            <person name="Tekedar H."/>
            <person name="Soto E."/>
            <person name="Stein C."/>
            <person name="Ucko M."/>
            <person name="Ware C."/>
            <person name="Griffin M.J."/>
        </authorList>
    </citation>
    <scope>NUCLEOTIDE SEQUENCE [LARGE SCALE GENOMIC DNA]</scope>
    <source>
        <strain evidence="3 4">R18-35-2</strain>
    </source>
</reference>
<evidence type="ECO:0000313" key="4">
    <source>
        <dbReference type="Proteomes" id="UP001238370"/>
    </source>
</evidence>
<evidence type="ECO:0000256" key="1">
    <source>
        <dbReference type="SAM" id="Phobius"/>
    </source>
</evidence>
<dbReference type="Proteomes" id="UP001238370">
    <property type="component" value="Chromosome"/>
</dbReference>
<dbReference type="EMBL" id="CP094302">
    <property type="protein sequence ID" value="WHP83571.1"/>
    <property type="molecule type" value="Genomic_DNA"/>
</dbReference>
<dbReference type="GeneID" id="33941681"/>
<dbReference type="NCBIfam" id="TIGR02500">
    <property type="entry name" value="type_III_yscD"/>
    <property type="match status" value="1"/>
</dbReference>
<keyword evidence="4" id="KW-1185">Reference proteome</keyword>